<keyword evidence="11" id="KW-1185">Reference proteome</keyword>
<dbReference type="GO" id="GO:0016829">
    <property type="term" value="F:lyase activity"/>
    <property type="evidence" value="ECO:0007669"/>
    <property type="project" value="UniProtKB-KW"/>
</dbReference>
<evidence type="ECO:0000256" key="2">
    <source>
        <dbReference type="ARBA" id="ARBA00022670"/>
    </source>
</evidence>
<dbReference type="GO" id="GO:0008233">
    <property type="term" value="F:peptidase activity"/>
    <property type="evidence" value="ECO:0007669"/>
    <property type="project" value="UniProtKB-KW"/>
</dbReference>
<comment type="caution">
    <text evidence="10">The sequence shown here is derived from an EMBL/GenBank/DDBJ whole genome shotgun (WGS) entry which is preliminary data.</text>
</comment>
<proteinExistence type="inferred from homology"/>
<feature type="region of interest" description="Disordered" evidence="9">
    <location>
        <begin position="215"/>
        <end position="235"/>
    </location>
</feature>
<accession>A0A940YYV7</accession>
<dbReference type="EC" id="3.4.-.-" evidence="8"/>
<evidence type="ECO:0000256" key="9">
    <source>
        <dbReference type="SAM" id="MobiDB-lite"/>
    </source>
</evidence>
<keyword evidence="7" id="KW-0456">Lyase</keyword>
<evidence type="ECO:0000256" key="4">
    <source>
        <dbReference type="ARBA" id="ARBA00022801"/>
    </source>
</evidence>
<dbReference type="PANTHER" id="PTHR13604">
    <property type="entry name" value="DC12-RELATED"/>
    <property type="match status" value="1"/>
</dbReference>
<evidence type="ECO:0000256" key="8">
    <source>
        <dbReference type="RuleBase" id="RU364100"/>
    </source>
</evidence>
<evidence type="ECO:0000256" key="6">
    <source>
        <dbReference type="ARBA" id="ARBA00023125"/>
    </source>
</evidence>
<keyword evidence="2 8" id="KW-0645">Protease</keyword>
<gene>
    <name evidence="10" type="ORF">KAK06_22240</name>
</gene>
<evidence type="ECO:0000313" key="11">
    <source>
        <dbReference type="Proteomes" id="UP000678374"/>
    </source>
</evidence>
<dbReference type="GO" id="GO:0006508">
    <property type="term" value="P:proteolysis"/>
    <property type="evidence" value="ECO:0007669"/>
    <property type="project" value="UniProtKB-KW"/>
</dbReference>
<evidence type="ECO:0000256" key="5">
    <source>
        <dbReference type="ARBA" id="ARBA00023124"/>
    </source>
</evidence>
<evidence type="ECO:0000256" key="7">
    <source>
        <dbReference type="ARBA" id="ARBA00023239"/>
    </source>
</evidence>
<comment type="similarity">
    <text evidence="1 8">Belongs to the SOS response-associated peptidase family.</text>
</comment>
<keyword evidence="6" id="KW-0238">DNA-binding</keyword>
<evidence type="ECO:0000256" key="3">
    <source>
        <dbReference type="ARBA" id="ARBA00022763"/>
    </source>
</evidence>
<keyword evidence="3" id="KW-0227">DNA damage</keyword>
<dbReference type="Pfam" id="PF02586">
    <property type="entry name" value="SRAP"/>
    <property type="match status" value="1"/>
</dbReference>
<evidence type="ECO:0000256" key="1">
    <source>
        <dbReference type="ARBA" id="ARBA00008136"/>
    </source>
</evidence>
<dbReference type="GO" id="GO:0106300">
    <property type="term" value="P:protein-DNA covalent cross-linking repair"/>
    <property type="evidence" value="ECO:0007669"/>
    <property type="project" value="InterPro"/>
</dbReference>
<dbReference type="InterPro" id="IPR003738">
    <property type="entry name" value="SRAP"/>
</dbReference>
<keyword evidence="5" id="KW-0190">Covalent protein-DNA linkage</keyword>
<dbReference type="Proteomes" id="UP000678374">
    <property type="component" value="Unassembled WGS sequence"/>
</dbReference>
<protein>
    <recommendedName>
        <fullName evidence="8">Abasic site processing protein</fullName>
        <ecNumber evidence="8">3.4.-.-</ecNumber>
    </recommendedName>
</protein>
<sequence length="235" mass="26328">MCGRYVVAYDPATLVQGFSLTRIQPFERRWNIAPQSEVPVVHDTREGERIGTLMRWGLVPHWAKDAGIGAKLNNARLESAAEKPSFRQALRRRRCLIPASGFYEWQPRRGADGKPFKQPWYFSAVDGAPLAFAGLFEAWRPDERADWLLSCCILTRDANAIMAPVHDRMPVIVEPAHWAAWLDRGEQRPEALAALLLPTPPQALRAWPVDRAVGRAGHEGEALTTPLPEPLTPEA</sequence>
<dbReference type="AlphaFoldDB" id="A0A940YYV7"/>
<dbReference type="PANTHER" id="PTHR13604:SF0">
    <property type="entry name" value="ABASIC SITE PROCESSING PROTEIN HMCES"/>
    <property type="match status" value="1"/>
</dbReference>
<dbReference type="EMBL" id="JAGQDE010000035">
    <property type="protein sequence ID" value="MBQ0961675.1"/>
    <property type="molecule type" value="Genomic_DNA"/>
</dbReference>
<organism evidence="10 11">
    <name type="scientific">Ideonella aquatica</name>
    <dbReference type="NCBI Taxonomy" id="2824119"/>
    <lineage>
        <taxon>Bacteria</taxon>
        <taxon>Pseudomonadati</taxon>
        <taxon>Pseudomonadota</taxon>
        <taxon>Betaproteobacteria</taxon>
        <taxon>Burkholderiales</taxon>
        <taxon>Sphaerotilaceae</taxon>
        <taxon>Ideonella</taxon>
    </lineage>
</organism>
<reference evidence="10" key="1">
    <citation type="submission" date="2021-04" db="EMBL/GenBank/DDBJ databases">
        <title>The genome sequence of Ideonella sp. 4Y11.</title>
        <authorList>
            <person name="Liu Y."/>
        </authorList>
    </citation>
    <scope>NUCLEOTIDE SEQUENCE</scope>
    <source>
        <strain evidence="10">4Y11</strain>
    </source>
</reference>
<dbReference type="GO" id="GO:0003697">
    <property type="term" value="F:single-stranded DNA binding"/>
    <property type="evidence" value="ECO:0007669"/>
    <property type="project" value="InterPro"/>
</dbReference>
<dbReference type="RefSeq" id="WP_210804361.1">
    <property type="nucleotide sequence ID" value="NZ_JAGQDE010000035.1"/>
</dbReference>
<evidence type="ECO:0000313" key="10">
    <source>
        <dbReference type="EMBL" id="MBQ0961675.1"/>
    </source>
</evidence>
<dbReference type="SUPFAM" id="SSF143081">
    <property type="entry name" value="BB1717-like"/>
    <property type="match status" value="1"/>
</dbReference>
<name>A0A940YYV7_9BURK</name>
<keyword evidence="4 8" id="KW-0378">Hydrolase</keyword>
<dbReference type="InterPro" id="IPR036590">
    <property type="entry name" value="SRAP-like"/>
</dbReference>
<dbReference type="Gene3D" id="3.90.1680.10">
    <property type="entry name" value="SOS response associated peptidase-like"/>
    <property type="match status" value="1"/>
</dbReference>